<keyword evidence="4" id="KW-0732">Signal</keyword>
<dbReference type="EMBL" id="JBDFQZ010000011">
    <property type="protein sequence ID" value="KAK9675895.1"/>
    <property type="molecule type" value="Genomic_DNA"/>
</dbReference>
<accession>A0AAW1HIH3</accession>
<dbReference type="PANTHER" id="PTHR33107">
    <property type="entry name" value="KUNITZ TRYPSIN INHIBITOR 2"/>
    <property type="match status" value="1"/>
</dbReference>
<organism evidence="5 6">
    <name type="scientific">Saponaria officinalis</name>
    <name type="common">Common soapwort</name>
    <name type="synonym">Lychnis saponaria</name>
    <dbReference type="NCBI Taxonomy" id="3572"/>
    <lineage>
        <taxon>Eukaryota</taxon>
        <taxon>Viridiplantae</taxon>
        <taxon>Streptophyta</taxon>
        <taxon>Embryophyta</taxon>
        <taxon>Tracheophyta</taxon>
        <taxon>Spermatophyta</taxon>
        <taxon>Magnoliopsida</taxon>
        <taxon>eudicotyledons</taxon>
        <taxon>Gunneridae</taxon>
        <taxon>Pentapetalae</taxon>
        <taxon>Caryophyllales</taxon>
        <taxon>Caryophyllaceae</taxon>
        <taxon>Caryophylleae</taxon>
        <taxon>Saponaria</taxon>
    </lineage>
</organism>
<keyword evidence="6" id="KW-1185">Reference proteome</keyword>
<feature type="transmembrane region" description="Helical" evidence="3">
    <location>
        <begin position="45"/>
        <end position="63"/>
    </location>
</feature>
<evidence type="ECO:0000313" key="6">
    <source>
        <dbReference type="Proteomes" id="UP001443914"/>
    </source>
</evidence>
<dbReference type="Proteomes" id="UP001443914">
    <property type="component" value="Unassembled WGS sequence"/>
</dbReference>
<feature type="signal peptide" evidence="4">
    <location>
        <begin position="1"/>
        <end position="29"/>
    </location>
</feature>
<dbReference type="Gene3D" id="2.80.10.50">
    <property type="match status" value="1"/>
</dbReference>
<keyword evidence="2" id="KW-1015">Disulfide bond</keyword>
<evidence type="ECO:0000256" key="1">
    <source>
        <dbReference type="ARBA" id="ARBA00005440"/>
    </source>
</evidence>
<evidence type="ECO:0000313" key="5">
    <source>
        <dbReference type="EMBL" id="KAK9675895.1"/>
    </source>
</evidence>
<dbReference type="AlphaFoldDB" id="A0AAW1HIH3"/>
<protein>
    <submittedName>
        <fullName evidence="5">Uncharacterized protein</fullName>
    </submittedName>
</protein>
<sequence length="216" mass="24224">MSPLLLQATTTTTLLLVVFLFLTPPTTTGDTVRDVMGHPLVAGQYYFALPVVISTIGGGLTMFNNGSDWCPDFIVARSTKYRDFGIPIKFDPQTPLPNDHIHTSSNLYITFKHLSPQPLCRRYYTNMWGVSTNINTDKAMVVLNGEKGWDSCLFTLEYYYDGLFTAGYKILAKEKTVMYDDEHALLGLDSGTPLLVIFVKAPKPRVKTYRSLSKSF</sequence>
<name>A0AAW1HIH3_SAPOF</name>
<dbReference type="SMART" id="SM00452">
    <property type="entry name" value="STI"/>
    <property type="match status" value="1"/>
</dbReference>
<gene>
    <name evidence="5" type="ORF">RND81_11G039400</name>
</gene>
<dbReference type="InterPro" id="IPR011065">
    <property type="entry name" value="Kunitz_inhibitor_STI-like_sf"/>
</dbReference>
<comment type="caution">
    <text evidence="5">The sequence shown here is derived from an EMBL/GenBank/DDBJ whole genome shotgun (WGS) entry which is preliminary data.</text>
</comment>
<keyword evidence="3" id="KW-1133">Transmembrane helix</keyword>
<dbReference type="SUPFAM" id="SSF50386">
    <property type="entry name" value="STI-like"/>
    <property type="match status" value="1"/>
</dbReference>
<keyword evidence="3" id="KW-0812">Transmembrane</keyword>
<evidence type="ECO:0000256" key="3">
    <source>
        <dbReference type="SAM" id="Phobius"/>
    </source>
</evidence>
<keyword evidence="3" id="KW-0472">Membrane</keyword>
<reference evidence="5" key="1">
    <citation type="submission" date="2024-03" db="EMBL/GenBank/DDBJ databases">
        <title>WGS assembly of Saponaria officinalis var. Norfolk2.</title>
        <authorList>
            <person name="Jenkins J."/>
            <person name="Shu S."/>
            <person name="Grimwood J."/>
            <person name="Barry K."/>
            <person name="Goodstein D."/>
            <person name="Schmutz J."/>
            <person name="Leebens-Mack J."/>
            <person name="Osbourn A."/>
        </authorList>
    </citation>
    <scope>NUCLEOTIDE SEQUENCE [LARGE SCALE GENOMIC DNA]</scope>
    <source>
        <strain evidence="5">JIC</strain>
    </source>
</reference>
<evidence type="ECO:0000256" key="4">
    <source>
        <dbReference type="SAM" id="SignalP"/>
    </source>
</evidence>
<dbReference type="InterPro" id="IPR002160">
    <property type="entry name" value="Prot_inh_Kunz-lg"/>
</dbReference>
<dbReference type="PANTHER" id="PTHR33107:SF81">
    <property type="entry name" value="TRYPSIN INHIBITOR A"/>
    <property type="match status" value="1"/>
</dbReference>
<dbReference type="GO" id="GO:0004866">
    <property type="term" value="F:endopeptidase inhibitor activity"/>
    <property type="evidence" value="ECO:0007669"/>
    <property type="project" value="InterPro"/>
</dbReference>
<feature type="chain" id="PRO_5043732633" evidence="4">
    <location>
        <begin position="30"/>
        <end position="216"/>
    </location>
</feature>
<comment type="similarity">
    <text evidence="1">Belongs to the protease inhibitor I3 (leguminous Kunitz-type inhibitor) family.</text>
</comment>
<proteinExistence type="inferred from homology"/>
<evidence type="ECO:0000256" key="2">
    <source>
        <dbReference type="ARBA" id="ARBA00023157"/>
    </source>
</evidence>
<dbReference type="Pfam" id="PF00197">
    <property type="entry name" value="Kunitz_legume"/>
    <property type="match status" value="1"/>
</dbReference>